<feature type="domain" description="Rab3-GAP regulatory subunit N-terminal" evidence="1">
    <location>
        <begin position="19"/>
        <end position="61"/>
    </location>
</feature>
<dbReference type="Pfam" id="PF14655">
    <property type="entry name" value="RAB3GAP2_N"/>
    <property type="match status" value="1"/>
</dbReference>
<sequence>MEVPLNADKSSTDAVGYGKLKHDFCLCLAIHAPRRGVVEVWKMRTGPRIMTLKCAKGCQLLQPACKLTCLSSDTSDYIPSQVYLLNGDSGLIAVLNPTMQPTSN</sequence>
<dbReference type="InterPro" id="IPR026059">
    <property type="entry name" value="Rab3GAP2"/>
</dbReference>
<organism evidence="2">
    <name type="scientific">Araucaria cunninghamii</name>
    <name type="common">Hoop pine</name>
    <name type="synonym">Moreton Bay pine</name>
    <dbReference type="NCBI Taxonomy" id="56994"/>
    <lineage>
        <taxon>Eukaryota</taxon>
        <taxon>Viridiplantae</taxon>
        <taxon>Streptophyta</taxon>
        <taxon>Embryophyta</taxon>
        <taxon>Tracheophyta</taxon>
        <taxon>Spermatophyta</taxon>
        <taxon>Pinopsida</taxon>
        <taxon>Pinidae</taxon>
        <taxon>Conifers II</taxon>
        <taxon>Araucariales</taxon>
        <taxon>Araucariaceae</taxon>
        <taxon>Araucaria</taxon>
    </lineage>
</organism>
<dbReference type="AlphaFoldDB" id="A0A0D6R9I0"/>
<protein>
    <recommendedName>
        <fullName evidence="1">Rab3-GAP regulatory subunit N-terminal domain-containing protein</fullName>
    </recommendedName>
</protein>
<dbReference type="PANTHER" id="PTHR12472:SF0">
    <property type="entry name" value="RAB3 GTPASE-ACTIVATING PROTEIN NON-CATALYTIC SUBUNIT"/>
    <property type="match status" value="1"/>
</dbReference>
<proteinExistence type="predicted"/>
<dbReference type="EMBL" id="GCKF01011327">
    <property type="protein sequence ID" value="JAG99043.1"/>
    <property type="molecule type" value="Transcribed_RNA"/>
</dbReference>
<reference evidence="2" key="1">
    <citation type="submission" date="2015-03" db="EMBL/GenBank/DDBJ databases">
        <title>A transcriptome of Araucaria cunninghamii, an australian fine timber species.</title>
        <authorList>
            <person name="Jing Yi C.J.Y."/>
            <person name="Yin San L.Y.S."/>
            <person name="Abdul Karim S.S."/>
            <person name="Wan Azmi N.N."/>
            <person name="Hercus R.R."/>
            <person name="Croft L.L."/>
        </authorList>
    </citation>
    <scope>NUCLEOTIDE SEQUENCE</scope>
    <source>
        <strain evidence="2">MI0301</strain>
        <tissue evidence="2">Leaf</tissue>
    </source>
</reference>
<evidence type="ECO:0000259" key="1">
    <source>
        <dbReference type="Pfam" id="PF14655"/>
    </source>
</evidence>
<name>A0A0D6R9I0_ARACU</name>
<evidence type="ECO:0000313" key="2">
    <source>
        <dbReference type="EMBL" id="JAG99043.1"/>
    </source>
</evidence>
<accession>A0A0D6R9I0</accession>
<dbReference type="InterPro" id="IPR032839">
    <property type="entry name" value="RAB3GAP_N"/>
</dbReference>
<dbReference type="PANTHER" id="PTHR12472">
    <property type="entry name" value="RAB3-GAP REGULATORY DOMAIN"/>
    <property type="match status" value="1"/>
</dbReference>